<evidence type="ECO:0000256" key="7">
    <source>
        <dbReference type="ARBA" id="ARBA00023224"/>
    </source>
</evidence>
<evidence type="ECO:0000256" key="6">
    <source>
        <dbReference type="ARBA" id="ARBA00023170"/>
    </source>
</evidence>
<keyword evidence="12" id="KW-1185">Reference proteome</keyword>
<evidence type="ECO:0000256" key="3">
    <source>
        <dbReference type="ARBA" id="ARBA00022989"/>
    </source>
</evidence>
<comment type="subcellular location">
    <subcellularLocation>
        <location evidence="1">Membrane</location>
        <topology evidence="1">Multi-pass membrane protein</topology>
    </subcellularLocation>
</comment>
<accession>A0A815LCP3</accession>
<keyword evidence="2 8" id="KW-0812">Transmembrane</keyword>
<proteinExistence type="predicted"/>
<dbReference type="EMBL" id="CAJNOM010000375">
    <property type="protein sequence ID" value="CAF1402490.1"/>
    <property type="molecule type" value="Genomic_DNA"/>
</dbReference>
<name>A0A815LCP3_9BILA</name>
<evidence type="ECO:0000313" key="11">
    <source>
        <dbReference type="EMBL" id="CAF1402490.1"/>
    </source>
</evidence>
<dbReference type="OrthoDB" id="10025542at2759"/>
<feature type="transmembrane region" description="Helical" evidence="8">
    <location>
        <begin position="240"/>
        <end position="263"/>
    </location>
</feature>
<evidence type="ECO:0000256" key="1">
    <source>
        <dbReference type="ARBA" id="ARBA00004141"/>
    </source>
</evidence>
<dbReference type="GO" id="GO:0005886">
    <property type="term" value="C:plasma membrane"/>
    <property type="evidence" value="ECO:0007669"/>
    <property type="project" value="TreeGrafter"/>
</dbReference>
<feature type="transmembrane region" description="Helical" evidence="8">
    <location>
        <begin position="55"/>
        <end position="76"/>
    </location>
</feature>
<dbReference type="Proteomes" id="UP000663877">
    <property type="component" value="Unassembled WGS sequence"/>
</dbReference>
<dbReference type="PRINTS" id="PR00237">
    <property type="entry name" value="GPCRRHODOPSN"/>
</dbReference>
<feature type="transmembrane region" description="Helical" evidence="8">
    <location>
        <begin position="96"/>
        <end position="115"/>
    </location>
</feature>
<dbReference type="PANTHER" id="PTHR24243:SF230">
    <property type="entry name" value="G-PROTEIN COUPLED RECEPTORS FAMILY 1 PROFILE DOMAIN-CONTAINING PROTEIN"/>
    <property type="match status" value="1"/>
</dbReference>
<dbReference type="InterPro" id="IPR017452">
    <property type="entry name" value="GPCR_Rhodpsn_7TM"/>
</dbReference>
<evidence type="ECO:0000256" key="4">
    <source>
        <dbReference type="ARBA" id="ARBA00023040"/>
    </source>
</evidence>
<dbReference type="PANTHER" id="PTHR24243">
    <property type="entry name" value="G-PROTEIN COUPLED RECEPTOR"/>
    <property type="match status" value="1"/>
</dbReference>
<dbReference type="SUPFAM" id="SSF81321">
    <property type="entry name" value="Family A G protein-coupled receptor-like"/>
    <property type="match status" value="1"/>
</dbReference>
<feature type="transmembrane region" description="Helical" evidence="8">
    <location>
        <begin position="20"/>
        <end position="43"/>
    </location>
</feature>
<evidence type="ECO:0000256" key="5">
    <source>
        <dbReference type="ARBA" id="ARBA00023136"/>
    </source>
</evidence>
<feature type="transmembrane region" description="Helical" evidence="8">
    <location>
        <begin position="176"/>
        <end position="201"/>
    </location>
</feature>
<dbReference type="GO" id="GO:0004930">
    <property type="term" value="F:G protein-coupled receptor activity"/>
    <property type="evidence" value="ECO:0007669"/>
    <property type="project" value="UniProtKB-KW"/>
</dbReference>
<evidence type="ECO:0000256" key="2">
    <source>
        <dbReference type="ARBA" id="ARBA00022692"/>
    </source>
</evidence>
<dbReference type="Pfam" id="PF00001">
    <property type="entry name" value="7tm_1"/>
    <property type="match status" value="1"/>
</dbReference>
<sequence>MATTTQTLASQLSNLSNKLLIYYLAPIYVFGTLGNILNIIIFLRRNLRSSACSQYFICMSIAQIILFNAAAINRTIALLIGYDLSTTVNTLCKLRIYFYLSSLGIMRQCLCLISIDRWIITTKSASIRKFSSLRNVRWLIIGSTLFWILYSIHTLIGYQLSPPRGCTNLADPSYSLFYAIQIIISASLTWIIMIVFSMLTLRNVRSSRRTQIVTQNTGNTTAVPSNTPQSIHQRRREMQLIKLSLIQVISYILLCTIASAYPLYMFITSSEKKSSNQTAIESFLTTVGLLLLYTYSAITFLIYTLVSNTFRKELLLMCQQVFTYMTRLLF</sequence>
<keyword evidence="4" id="KW-0297">G-protein coupled receptor</keyword>
<gene>
    <name evidence="10" type="ORF">BJG266_LOCUS22567</name>
    <name evidence="11" type="ORF">QVE165_LOCUS36864</name>
</gene>
<evidence type="ECO:0000313" key="10">
    <source>
        <dbReference type="EMBL" id="CAF1123015.1"/>
    </source>
</evidence>
<dbReference type="Proteomes" id="UP000663832">
    <property type="component" value="Unassembled WGS sequence"/>
</dbReference>
<evidence type="ECO:0000259" key="9">
    <source>
        <dbReference type="PROSITE" id="PS50262"/>
    </source>
</evidence>
<feature type="domain" description="G-protein coupled receptors family 1 profile" evidence="9">
    <location>
        <begin position="34"/>
        <end position="303"/>
    </location>
</feature>
<keyword evidence="7" id="KW-0807">Transducer</keyword>
<dbReference type="InterPro" id="IPR000276">
    <property type="entry name" value="GPCR_Rhodpsn"/>
</dbReference>
<comment type="caution">
    <text evidence="11">The sequence shown here is derived from an EMBL/GenBank/DDBJ whole genome shotgun (WGS) entry which is preliminary data.</text>
</comment>
<keyword evidence="5 8" id="KW-0472">Membrane</keyword>
<evidence type="ECO:0000313" key="12">
    <source>
        <dbReference type="Proteomes" id="UP000663832"/>
    </source>
</evidence>
<feature type="transmembrane region" description="Helical" evidence="8">
    <location>
        <begin position="283"/>
        <end position="306"/>
    </location>
</feature>
<protein>
    <recommendedName>
        <fullName evidence="9">G-protein coupled receptors family 1 profile domain-containing protein</fullName>
    </recommendedName>
</protein>
<organism evidence="11 12">
    <name type="scientific">Adineta steineri</name>
    <dbReference type="NCBI Taxonomy" id="433720"/>
    <lineage>
        <taxon>Eukaryota</taxon>
        <taxon>Metazoa</taxon>
        <taxon>Spiralia</taxon>
        <taxon>Gnathifera</taxon>
        <taxon>Rotifera</taxon>
        <taxon>Eurotatoria</taxon>
        <taxon>Bdelloidea</taxon>
        <taxon>Adinetida</taxon>
        <taxon>Adinetidae</taxon>
        <taxon>Adineta</taxon>
    </lineage>
</organism>
<dbReference type="Gene3D" id="1.20.1070.10">
    <property type="entry name" value="Rhodopsin 7-helix transmembrane proteins"/>
    <property type="match status" value="1"/>
</dbReference>
<keyword evidence="6" id="KW-0675">Receptor</keyword>
<keyword evidence="3 8" id="KW-1133">Transmembrane helix</keyword>
<reference evidence="11" key="1">
    <citation type="submission" date="2021-02" db="EMBL/GenBank/DDBJ databases">
        <authorList>
            <person name="Nowell W R."/>
        </authorList>
    </citation>
    <scope>NUCLEOTIDE SEQUENCE</scope>
</reference>
<feature type="transmembrane region" description="Helical" evidence="8">
    <location>
        <begin position="136"/>
        <end position="156"/>
    </location>
</feature>
<evidence type="ECO:0000256" key="8">
    <source>
        <dbReference type="SAM" id="Phobius"/>
    </source>
</evidence>
<dbReference type="PROSITE" id="PS50262">
    <property type="entry name" value="G_PROTEIN_RECEP_F1_2"/>
    <property type="match status" value="1"/>
</dbReference>
<dbReference type="AlphaFoldDB" id="A0A815LCP3"/>
<dbReference type="EMBL" id="CAJNOI010000142">
    <property type="protein sequence ID" value="CAF1123015.1"/>
    <property type="molecule type" value="Genomic_DNA"/>
</dbReference>